<dbReference type="EMBL" id="JAUSRA010000001">
    <property type="protein sequence ID" value="MDP9792646.1"/>
    <property type="molecule type" value="Genomic_DNA"/>
</dbReference>
<protein>
    <submittedName>
        <fullName evidence="1">Uncharacterized protein</fullName>
    </submittedName>
</protein>
<evidence type="ECO:0000313" key="3">
    <source>
        <dbReference type="EMBL" id="MDP9794562.1"/>
    </source>
</evidence>
<proteinExistence type="predicted"/>
<evidence type="ECO:0000313" key="2">
    <source>
        <dbReference type="EMBL" id="MDP9792913.1"/>
    </source>
</evidence>
<accession>A0ABT9MMU0</accession>
<evidence type="ECO:0000313" key="1">
    <source>
        <dbReference type="EMBL" id="MDP9792646.1"/>
    </source>
</evidence>
<organism evidence="1 4">
    <name type="scientific">Catenuloplanes nepalensis</name>
    <dbReference type="NCBI Taxonomy" id="587533"/>
    <lineage>
        <taxon>Bacteria</taxon>
        <taxon>Bacillati</taxon>
        <taxon>Actinomycetota</taxon>
        <taxon>Actinomycetes</taxon>
        <taxon>Micromonosporales</taxon>
        <taxon>Micromonosporaceae</taxon>
        <taxon>Catenuloplanes</taxon>
    </lineage>
</organism>
<gene>
    <name evidence="1" type="ORF">J2S43_001158</name>
    <name evidence="2" type="ORF">J2S43_001425</name>
    <name evidence="3" type="ORF">J2S43_003074</name>
</gene>
<reference evidence="1 4" key="1">
    <citation type="submission" date="2023-07" db="EMBL/GenBank/DDBJ databases">
        <title>Sequencing the genomes of 1000 actinobacteria strains.</title>
        <authorList>
            <person name="Klenk H.-P."/>
        </authorList>
    </citation>
    <scope>NUCLEOTIDE SEQUENCE [LARGE SCALE GENOMIC DNA]</scope>
    <source>
        <strain evidence="1 4">DSM 44710</strain>
    </source>
</reference>
<name>A0ABT9MMU0_9ACTN</name>
<dbReference type="Proteomes" id="UP001240984">
    <property type="component" value="Unassembled WGS sequence"/>
</dbReference>
<sequence length="81" mass="8198">MSQCSRVTSIPNLSIAAAPTVPTMVSVCSATASSARPSRSSPNADAAIPYTSGTAHARAQSAIPAIADGFVSRFAIRTSMT</sequence>
<dbReference type="EMBL" id="JAUSRA010000001">
    <property type="protein sequence ID" value="MDP9794562.1"/>
    <property type="molecule type" value="Genomic_DNA"/>
</dbReference>
<evidence type="ECO:0000313" key="4">
    <source>
        <dbReference type="Proteomes" id="UP001240984"/>
    </source>
</evidence>
<keyword evidence="4" id="KW-1185">Reference proteome</keyword>
<comment type="caution">
    <text evidence="1">The sequence shown here is derived from an EMBL/GenBank/DDBJ whole genome shotgun (WGS) entry which is preliminary data.</text>
</comment>
<dbReference type="EMBL" id="JAUSRA010000001">
    <property type="protein sequence ID" value="MDP9792913.1"/>
    <property type="molecule type" value="Genomic_DNA"/>
</dbReference>